<evidence type="ECO:0000313" key="3">
    <source>
        <dbReference type="Proteomes" id="UP000314294"/>
    </source>
</evidence>
<evidence type="ECO:0000313" key="2">
    <source>
        <dbReference type="EMBL" id="TNN73512.1"/>
    </source>
</evidence>
<name>A0A4Z2I855_9TELE</name>
<feature type="region of interest" description="Disordered" evidence="1">
    <location>
        <begin position="33"/>
        <end position="83"/>
    </location>
</feature>
<feature type="compositionally biased region" description="Basic and acidic residues" evidence="1">
    <location>
        <begin position="63"/>
        <end position="73"/>
    </location>
</feature>
<reference evidence="2 3" key="1">
    <citation type="submission" date="2019-03" db="EMBL/GenBank/DDBJ databases">
        <title>First draft genome of Liparis tanakae, snailfish: a comprehensive survey of snailfish specific genes.</title>
        <authorList>
            <person name="Kim W."/>
            <person name="Song I."/>
            <person name="Jeong J.-H."/>
            <person name="Kim D."/>
            <person name="Kim S."/>
            <person name="Ryu S."/>
            <person name="Song J.Y."/>
            <person name="Lee S.K."/>
        </authorList>
    </citation>
    <scope>NUCLEOTIDE SEQUENCE [LARGE SCALE GENOMIC DNA]</scope>
    <source>
        <tissue evidence="2">Muscle</tissue>
    </source>
</reference>
<accession>A0A4Z2I855</accession>
<dbReference type="AlphaFoldDB" id="A0A4Z2I855"/>
<feature type="compositionally biased region" description="Basic residues" evidence="1">
    <location>
        <begin position="42"/>
        <end position="56"/>
    </location>
</feature>
<sequence>MGKPRRKNLVRLGSPSLRLALIPPEGKQQLTALSHVSERRTLNSRKRQCRQARRSAAHSSGGRKREDERREERQEEEILTTYTMNDVNPPVTFGENPLLLLLLLLNLSGHTEKLDPAHSPAPGASWEPGLGSGLSGSCSAMVLSLHTPLTSLPAIFLGVLSISSVGMLPLRK</sequence>
<organism evidence="2 3">
    <name type="scientific">Liparis tanakae</name>
    <name type="common">Tanaka's snailfish</name>
    <dbReference type="NCBI Taxonomy" id="230148"/>
    <lineage>
        <taxon>Eukaryota</taxon>
        <taxon>Metazoa</taxon>
        <taxon>Chordata</taxon>
        <taxon>Craniata</taxon>
        <taxon>Vertebrata</taxon>
        <taxon>Euteleostomi</taxon>
        <taxon>Actinopterygii</taxon>
        <taxon>Neopterygii</taxon>
        <taxon>Teleostei</taxon>
        <taxon>Neoteleostei</taxon>
        <taxon>Acanthomorphata</taxon>
        <taxon>Eupercaria</taxon>
        <taxon>Perciformes</taxon>
        <taxon>Cottioidei</taxon>
        <taxon>Cottales</taxon>
        <taxon>Liparidae</taxon>
        <taxon>Liparis</taxon>
    </lineage>
</organism>
<gene>
    <name evidence="2" type="ORF">EYF80_016302</name>
</gene>
<protein>
    <submittedName>
        <fullName evidence="2">Uncharacterized protein</fullName>
    </submittedName>
</protein>
<comment type="caution">
    <text evidence="2">The sequence shown here is derived from an EMBL/GenBank/DDBJ whole genome shotgun (WGS) entry which is preliminary data.</text>
</comment>
<dbReference type="EMBL" id="SRLO01000124">
    <property type="protein sequence ID" value="TNN73512.1"/>
    <property type="molecule type" value="Genomic_DNA"/>
</dbReference>
<evidence type="ECO:0000256" key="1">
    <source>
        <dbReference type="SAM" id="MobiDB-lite"/>
    </source>
</evidence>
<keyword evidence="3" id="KW-1185">Reference proteome</keyword>
<dbReference type="Proteomes" id="UP000314294">
    <property type="component" value="Unassembled WGS sequence"/>
</dbReference>
<proteinExistence type="predicted"/>